<name>F7ZIY0_ROSLO</name>
<evidence type="ECO:0000313" key="2">
    <source>
        <dbReference type="EMBL" id="AEI95040.1"/>
    </source>
</evidence>
<feature type="chain" id="PRO_5003373399" description="Metallopeptidase" evidence="1">
    <location>
        <begin position="26"/>
        <end position="244"/>
    </location>
</feature>
<feature type="signal peptide" evidence="1">
    <location>
        <begin position="1"/>
        <end position="25"/>
    </location>
</feature>
<dbReference type="AlphaFoldDB" id="F7ZIY0"/>
<dbReference type="eggNOG" id="COG0607">
    <property type="taxonomic scope" value="Bacteria"/>
</dbReference>
<sequence>MERPSMRKAFIAMLFAAMLVLPATAKSNDRTDDFVTANTLAILYHELGHALIDILDLPVFGQEEDAADVLSVLLIHQLYDDGDASDIIYDAAFGFLREAEEYEPALWGVHGPDLQRYYTMICLFYGADPDGRHDLAEELDLPEERRDTCSDEFELAEASWGPVLDEIAEEAPGKSLVFKGDVTGLLGGVLAEEVAALNADFALPDSVYLSVQDCDEANGFYDPESREIILCSELDGYLRDLSNF</sequence>
<keyword evidence="3" id="KW-1185">Reference proteome</keyword>
<gene>
    <name evidence="2" type="ordered locus">RLO149_c030840</name>
</gene>
<dbReference type="KEGG" id="rli:RLO149_c030840"/>
<dbReference type="Proteomes" id="UP000001353">
    <property type="component" value="Chromosome"/>
</dbReference>
<evidence type="ECO:0000256" key="1">
    <source>
        <dbReference type="SAM" id="SignalP"/>
    </source>
</evidence>
<dbReference type="OrthoDB" id="935695at2"/>
<organism evidence="2 3">
    <name type="scientific">Roseobacter litoralis (strain ATCC 49566 / DSM 6996 / JCM 21268 / NBRC 15278 / OCh 149)</name>
    <dbReference type="NCBI Taxonomy" id="391595"/>
    <lineage>
        <taxon>Bacteria</taxon>
        <taxon>Pseudomonadati</taxon>
        <taxon>Pseudomonadota</taxon>
        <taxon>Alphaproteobacteria</taxon>
        <taxon>Rhodobacterales</taxon>
        <taxon>Roseobacteraceae</taxon>
        <taxon>Roseobacter</taxon>
    </lineage>
</organism>
<evidence type="ECO:0000313" key="3">
    <source>
        <dbReference type="Proteomes" id="UP000001353"/>
    </source>
</evidence>
<dbReference type="EMBL" id="CP002623">
    <property type="protein sequence ID" value="AEI95040.1"/>
    <property type="molecule type" value="Genomic_DNA"/>
</dbReference>
<dbReference type="HOGENOM" id="CLU_082114_1_0_5"/>
<proteinExistence type="predicted"/>
<dbReference type="Pfam" id="PF14247">
    <property type="entry name" value="DUF4344"/>
    <property type="match status" value="2"/>
</dbReference>
<reference evidence="2 3" key="1">
    <citation type="journal article" date="2011" name="BMC Genomics">
        <title>Comparative genome analysis and genome-guided physiological analysis of Roseobacter litoralis.</title>
        <authorList>
            <person name="Kalhoefer D."/>
            <person name="Thole S."/>
            <person name="Voget S."/>
            <person name="Lehmann R."/>
            <person name="Liesegang H."/>
            <person name="Wollher A."/>
            <person name="Daniel R."/>
            <person name="Simon M."/>
            <person name="Brinkhoff T."/>
        </authorList>
    </citation>
    <scope>NUCLEOTIDE SEQUENCE [LARGE SCALE GENOMIC DNA]</scope>
    <source>
        <strain evidence="3">ATCC 49566 / DSM 6996 / JCM 21268 / NBRC 15278 / OCh 149</strain>
    </source>
</reference>
<keyword evidence="1" id="KW-0732">Signal</keyword>
<accession>F7ZIY0</accession>
<evidence type="ECO:0008006" key="4">
    <source>
        <dbReference type="Google" id="ProtNLM"/>
    </source>
</evidence>
<protein>
    <recommendedName>
        <fullName evidence="4">Metallopeptidase</fullName>
    </recommendedName>
</protein>
<dbReference type="STRING" id="391595.RLO149_c030840"/>
<dbReference type="InterPro" id="IPR025644">
    <property type="entry name" value="DUF4344"/>
</dbReference>